<evidence type="ECO:0000259" key="12">
    <source>
        <dbReference type="Pfam" id="PF26002"/>
    </source>
</evidence>
<keyword evidence="4" id="KW-1003">Cell membrane</keyword>
<comment type="caution">
    <text evidence="13">The sequence shown here is derived from an EMBL/GenBank/DDBJ whole genome shotgun (WGS) entry which is preliminary data.</text>
</comment>
<dbReference type="PRINTS" id="PR01490">
    <property type="entry name" value="RTXTOXIND"/>
</dbReference>
<feature type="domain" description="AprE-like beta-barrel" evidence="12">
    <location>
        <begin position="365"/>
        <end position="455"/>
    </location>
</feature>
<organism evidence="13 14">
    <name type="scientific">Campylobacter gastrosuis</name>
    <dbReference type="NCBI Taxonomy" id="2974576"/>
    <lineage>
        <taxon>Bacteria</taxon>
        <taxon>Pseudomonadati</taxon>
        <taxon>Campylobacterota</taxon>
        <taxon>Epsilonproteobacteria</taxon>
        <taxon>Campylobacterales</taxon>
        <taxon>Campylobacteraceae</taxon>
        <taxon>Campylobacter</taxon>
    </lineage>
</organism>
<keyword evidence="5" id="KW-0997">Cell inner membrane</keyword>
<dbReference type="RefSeq" id="WP_284938022.1">
    <property type="nucleotide sequence ID" value="NZ_JANURM010000011.1"/>
</dbReference>
<keyword evidence="3" id="KW-0813">Transport</keyword>
<feature type="domain" description="AprE-like long alpha-helical hairpin" evidence="11">
    <location>
        <begin position="141"/>
        <end position="322"/>
    </location>
</feature>
<comment type="subcellular location">
    <subcellularLocation>
        <location evidence="1">Cell inner membrane</location>
        <topology evidence="1">Single-pass membrane protein</topology>
    </subcellularLocation>
</comment>
<keyword evidence="9" id="KW-0175">Coiled coil</keyword>
<evidence type="ECO:0000256" key="1">
    <source>
        <dbReference type="ARBA" id="ARBA00004377"/>
    </source>
</evidence>
<evidence type="ECO:0000256" key="5">
    <source>
        <dbReference type="ARBA" id="ARBA00022519"/>
    </source>
</evidence>
<dbReference type="InterPro" id="IPR050739">
    <property type="entry name" value="MFP"/>
</dbReference>
<dbReference type="InterPro" id="IPR058781">
    <property type="entry name" value="HH_AprE-like"/>
</dbReference>
<keyword evidence="8 10" id="KW-0472">Membrane</keyword>
<protein>
    <submittedName>
        <fullName evidence="13">HlyD family type I secretion periplasmic adaptor subunit</fullName>
    </submittedName>
</protein>
<evidence type="ECO:0000256" key="8">
    <source>
        <dbReference type="ARBA" id="ARBA00023136"/>
    </source>
</evidence>
<dbReference type="PANTHER" id="PTHR30386">
    <property type="entry name" value="MEMBRANE FUSION SUBUNIT OF EMRAB-TOLC MULTIDRUG EFFLUX PUMP"/>
    <property type="match status" value="1"/>
</dbReference>
<keyword evidence="7 10" id="KW-1133">Transmembrane helix</keyword>
<evidence type="ECO:0000313" key="14">
    <source>
        <dbReference type="Proteomes" id="UP001173801"/>
    </source>
</evidence>
<comment type="similarity">
    <text evidence="2">Belongs to the membrane fusion protein (MFP) (TC 8.A.1) family.</text>
</comment>
<dbReference type="Gene3D" id="1.10.287.470">
    <property type="entry name" value="Helix hairpin bin"/>
    <property type="match status" value="1"/>
</dbReference>
<dbReference type="InterPro" id="IPR006144">
    <property type="entry name" value="Secretion_HlyD_CS"/>
</dbReference>
<evidence type="ECO:0000256" key="10">
    <source>
        <dbReference type="SAM" id="Phobius"/>
    </source>
</evidence>
<evidence type="ECO:0000256" key="2">
    <source>
        <dbReference type="ARBA" id="ARBA00009477"/>
    </source>
</evidence>
<dbReference type="Pfam" id="PF25994">
    <property type="entry name" value="HH_AprE"/>
    <property type="match status" value="1"/>
</dbReference>
<sequence length="478" mass="53767">MQNNTENLEKTPLDISTQESVSNEIYANTKNIRTALKNKNYDAYDIRFMSSLSEAVLAKAPSNSRKILYAIVVTVAWLLVWASFAQIDEITRGSGKIIPSGKNQAVQNLEGGIVEQILVKEGDEVKKDQVILKIDNKNFSSSYGESQLRLEELQAKFLRLNAEANDEPFAFDEKRDSNNSKAIMYELSLHNSNIAQLDEQVRILNEQLRQRESELNELRSKISQTQGSYSLALKERDIMEPLFKKGLVSEVEFLQLQRRLNDLKGELDAARLSVPRIDSTIKEVKNKISETKLAFKNNAKRELNEVSGEMARINESQINLSDRVERTFVRSPVNGIVSKLMVHTISGVIKPGESIAEIVPLEDKLVAEVKVKPADVAFLRPGLDAVVKFTAYDFSIYGGLHGKVTQISADTQTDEKTGESYYLIRVETDKNYLGNEQKPLRIKVGMIVSADIITGKKTILDYLLKPILKAKNNALTER</sequence>
<name>A0ABT7HRA0_9BACT</name>
<feature type="coiled-coil region" evidence="9">
    <location>
        <begin position="187"/>
        <end position="228"/>
    </location>
</feature>
<feature type="coiled-coil region" evidence="9">
    <location>
        <begin position="253"/>
        <end position="316"/>
    </location>
</feature>
<proteinExistence type="inferred from homology"/>
<keyword evidence="6 10" id="KW-0812">Transmembrane</keyword>
<keyword evidence="14" id="KW-1185">Reference proteome</keyword>
<dbReference type="PANTHER" id="PTHR30386:SF26">
    <property type="entry name" value="TRANSPORT PROTEIN COMB"/>
    <property type="match status" value="1"/>
</dbReference>
<dbReference type="Proteomes" id="UP001173801">
    <property type="component" value="Unassembled WGS sequence"/>
</dbReference>
<dbReference type="InterPro" id="IPR010129">
    <property type="entry name" value="T1SS_HlyD"/>
</dbReference>
<feature type="transmembrane region" description="Helical" evidence="10">
    <location>
        <begin position="67"/>
        <end position="84"/>
    </location>
</feature>
<evidence type="ECO:0000259" key="11">
    <source>
        <dbReference type="Pfam" id="PF25994"/>
    </source>
</evidence>
<dbReference type="Gene3D" id="2.40.30.170">
    <property type="match status" value="1"/>
</dbReference>
<dbReference type="PROSITE" id="PS00543">
    <property type="entry name" value="HLYD_FAMILY"/>
    <property type="match status" value="1"/>
</dbReference>
<dbReference type="Gene3D" id="2.40.50.100">
    <property type="match status" value="1"/>
</dbReference>
<reference evidence="13" key="1">
    <citation type="submission" date="2022-08" db="EMBL/GenBank/DDBJ databases">
        <authorList>
            <person name="Wang H."/>
        </authorList>
    </citation>
    <scope>NUCLEOTIDE SEQUENCE</scope>
    <source>
        <strain evidence="13">PS10</strain>
    </source>
</reference>
<reference evidence="13" key="2">
    <citation type="journal article" date="2023" name="Microorganisms">
        <title>Isolation and Genomic Characteristics of Cat-Borne Campylobacter felis sp. nov. and Sheep-Borne Campylobacter ovis sp. nov.</title>
        <authorList>
            <person name="Wang H."/>
            <person name="Li Y."/>
            <person name="Gu Y."/>
            <person name="Zhou G."/>
            <person name="Chen X."/>
            <person name="Zhang X."/>
            <person name="Shao Z."/>
            <person name="Zhang J."/>
            <person name="Zhang M."/>
        </authorList>
    </citation>
    <scope>NUCLEOTIDE SEQUENCE</scope>
    <source>
        <strain evidence="13">PS10</strain>
    </source>
</reference>
<dbReference type="Pfam" id="PF26002">
    <property type="entry name" value="Beta-barrel_AprE"/>
    <property type="match status" value="1"/>
</dbReference>
<accession>A0ABT7HRA0</accession>
<dbReference type="NCBIfam" id="TIGR01843">
    <property type="entry name" value="type_I_hlyD"/>
    <property type="match status" value="1"/>
</dbReference>
<evidence type="ECO:0000256" key="4">
    <source>
        <dbReference type="ARBA" id="ARBA00022475"/>
    </source>
</evidence>
<evidence type="ECO:0000256" key="6">
    <source>
        <dbReference type="ARBA" id="ARBA00022692"/>
    </source>
</evidence>
<gene>
    <name evidence="13" type="ORF">NYG85_08330</name>
</gene>
<evidence type="ECO:0000256" key="7">
    <source>
        <dbReference type="ARBA" id="ARBA00022989"/>
    </source>
</evidence>
<evidence type="ECO:0000256" key="9">
    <source>
        <dbReference type="SAM" id="Coils"/>
    </source>
</evidence>
<evidence type="ECO:0000313" key="13">
    <source>
        <dbReference type="EMBL" id="MDL0089364.1"/>
    </source>
</evidence>
<evidence type="ECO:0000256" key="3">
    <source>
        <dbReference type="ARBA" id="ARBA00022448"/>
    </source>
</evidence>
<dbReference type="EMBL" id="JANURM010000011">
    <property type="protein sequence ID" value="MDL0089364.1"/>
    <property type="molecule type" value="Genomic_DNA"/>
</dbReference>
<dbReference type="InterPro" id="IPR058982">
    <property type="entry name" value="Beta-barrel_AprE"/>
</dbReference>